<dbReference type="PROSITE" id="PS50198">
    <property type="entry name" value="PPIC_PPIASE_2"/>
    <property type="match status" value="1"/>
</dbReference>
<proteinExistence type="predicted"/>
<dbReference type="PROSITE" id="PS01096">
    <property type="entry name" value="PPIC_PPIASE_1"/>
    <property type="match status" value="1"/>
</dbReference>
<dbReference type="SUPFAM" id="SSF54534">
    <property type="entry name" value="FKBP-like"/>
    <property type="match status" value="1"/>
</dbReference>
<keyword evidence="1" id="KW-0697">Rotamase</keyword>
<gene>
    <name evidence="5" type="ORF">SAMN02745245_00809</name>
</gene>
<dbReference type="AlphaFoldDB" id="A0A1M5R3M0"/>
<dbReference type="Pfam" id="PF13624">
    <property type="entry name" value="SurA_N_3"/>
    <property type="match status" value="1"/>
</dbReference>
<sequence>MKIFNKKIIASLSLGLLMFTTACGKGPEGVAATVNGVEIPEEKYVELYAMQRNQYVQMAGSEDILKEAYPNDESKTIDEAIKETALNSLVEMEVIKQDAEKKGIKVDEAKVNEAVESVKSQYGSEEEFNKALEEAGLTLNFFKEDIANSLLSNDYATKITEEVKPTEEEIKKYYDDNKDSFFKAKAAHILVATKDEATKLKKELDKGADFAKLAKENSTDESNAASGGDLGEFTNGTMVEQFDSAVKVMKDGEISDPVQTDFGYHIIKLESKTPRTFEEAKSEVEQTVAEEKFTNYINDLQKAAKVKKYVKPTDEVVIPEELQLKATPATEEPAEEAKNEATNKAENKPANEVKNETANKTENAANKNTEKK</sequence>
<evidence type="ECO:0000313" key="6">
    <source>
        <dbReference type="Proteomes" id="UP000184032"/>
    </source>
</evidence>
<evidence type="ECO:0000313" key="5">
    <source>
        <dbReference type="EMBL" id="SHH21007.1"/>
    </source>
</evidence>
<dbReference type="PROSITE" id="PS51257">
    <property type="entry name" value="PROKAR_LIPOPROTEIN"/>
    <property type="match status" value="1"/>
</dbReference>
<dbReference type="Gene3D" id="3.10.50.40">
    <property type="match status" value="1"/>
</dbReference>
<evidence type="ECO:0000259" key="4">
    <source>
        <dbReference type="PROSITE" id="PS50198"/>
    </source>
</evidence>
<feature type="compositionally biased region" description="Low complexity" evidence="2">
    <location>
        <begin position="360"/>
        <end position="372"/>
    </location>
</feature>
<dbReference type="OrthoDB" id="14196at2"/>
<dbReference type="PANTHER" id="PTHR47245:SF2">
    <property type="entry name" value="PEPTIDYL-PROLYL CIS-TRANS ISOMERASE HP_0175-RELATED"/>
    <property type="match status" value="1"/>
</dbReference>
<dbReference type="EMBL" id="FQXI01000004">
    <property type="protein sequence ID" value="SHH21007.1"/>
    <property type="molecule type" value="Genomic_DNA"/>
</dbReference>
<keyword evidence="1" id="KW-0413">Isomerase</keyword>
<dbReference type="InterPro" id="IPR000297">
    <property type="entry name" value="PPIase_PpiC"/>
</dbReference>
<dbReference type="Proteomes" id="UP000184032">
    <property type="component" value="Unassembled WGS sequence"/>
</dbReference>
<keyword evidence="3" id="KW-0732">Signal</keyword>
<dbReference type="InterPro" id="IPR027304">
    <property type="entry name" value="Trigger_fact/SurA_dom_sf"/>
</dbReference>
<dbReference type="InterPro" id="IPR046357">
    <property type="entry name" value="PPIase_dom_sf"/>
</dbReference>
<organism evidence="5 6">
    <name type="scientific">Anaerosphaera aminiphila DSM 21120</name>
    <dbReference type="NCBI Taxonomy" id="1120995"/>
    <lineage>
        <taxon>Bacteria</taxon>
        <taxon>Bacillati</taxon>
        <taxon>Bacillota</taxon>
        <taxon>Tissierellia</taxon>
        <taxon>Tissierellales</taxon>
        <taxon>Peptoniphilaceae</taxon>
        <taxon>Anaerosphaera</taxon>
    </lineage>
</organism>
<feature type="domain" description="PpiC" evidence="4">
    <location>
        <begin position="183"/>
        <end position="271"/>
    </location>
</feature>
<dbReference type="Pfam" id="PF00639">
    <property type="entry name" value="Rotamase"/>
    <property type="match status" value="1"/>
</dbReference>
<dbReference type="SUPFAM" id="SSF109998">
    <property type="entry name" value="Triger factor/SurA peptide-binding domain-like"/>
    <property type="match status" value="1"/>
</dbReference>
<dbReference type="InterPro" id="IPR023058">
    <property type="entry name" value="PPIase_PpiC_CS"/>
</dbReference>
<dbReference type="STRING" id="1120995.SAMN02745245_00809"/>
<dbReference type="PANTHER" id="PTHR47245">
    <property type="entry name" value="PEPTIDYLPROLYL ISOMERASE"/>
    <property type="match status" value="1"/>
</dbReference>
<feature type="signal peptide" evidence="3">
    <location>
        <begin position="1"/>
        <end position="24"/>
    </location>
</feature>
<keyword evidence="6" id="KW-1185">Reference proteome</keyword>
<dbReference type="RefSeq" id="WP_083529062.1">
    <property type="nucleotide sequence ID" value="NZ_FQXI01000004.1"/>
</dbReference>
<dbReference type="Gene3D" id="1.10.4030.10">
    <property type="entry name" value="Porin chaperone SurA, peptide-binding domain"/>
    <property type="match status" value="1"/>
</dbReference>
<feature type="region of interest" description="Disordered" evidence="2">
    <location>
        <begin position="321"/>
        <end position="372"/>
    </location>
</feature>
<reference evidence="5 6" key="1">
    <citation type="submission" date="2016-11" db="EMBL/GenBank/DDBJ databases">
        <authorList>
            <person name="Jaros S."/>
            <person name="Januszkiewicz K."/>
            <person name="Wedrychowicz H."/>
        </authorList>
    </citation>
    <scope>NUCLEOTIDE SEQUENCE [LARGE SCALE GENOMIC DNA]</scope>
    <source>
        <strain evidence="5 6">DSM 21120</strain>
    </source>
</reference>
<dbReference type="InterPro" id="IPR050245">
    <property type="entry name" value="PrsA_foldase"/>
</dbReference>
<dbReference type="GO" id="GO:0003755">
    <property type="term" value="F:peptidyl-prolyl cis-trans isomerase activity"/>
    <property type="evidence" value="ECO:0007669"/>
    <property type="project" value="UniProtKB-KW"/>
</dbReference>
<evidence type="ECO:0000256" key="1">
    <source>
        <dbReference type="PROSITE-ProRule" id="PRU00278"/>
    </source>
</evidence>
<feature type="compositionally biased region" description="Basic and acidic residues" evidence="2">
    <location>
        <begin position="335"/>
        <end position="359"/>
    </location>
</feature>
<accession>A0A1M5R3M0</accession>
<evidence type="ECO:0000256" key="3">
    <source>
        <dbReference type="SAM" id="SignalP"/>
    </source>
</evidence>
<protein>
    <submittedName>
        <fullName evidence="5">Foldase protein PrsA</fullName>
    </submittedName>
</protein>
<feature type="chain" id="PRO_5012838734" evidence="3">
    <location>
        <begin position="25"/>
        <end position="372"/>
    </location>
</feature>
<evidence type="ECO:0000256" key="2">
    <source>
        <dbReference type="SAM" id="MobiDB-lite"/>
    </source>
</evidence>
<name>A0A1M5R3M0_9FIRM</name>